<feature type="compositionally biased region" description="Acidic residues" evidence="7">
    <location>
        <begin position="163"/>
        <end position="193"/>
    </location>
</feature>
<dbReference type="KEGG" id="auh:AWM75_03955"/>
<dbReference type="InterPro" id="IPR007759">
    <property type="entry name" value="Asxl_HARE-HTH"/>
</dbReference>
<evidence type="ECO:0000313" key="9">
    <source>
        <dbReference type="Proteomes" id="UP000062260"/>
    </source>
</evidence>
<dbReference type="HAMAP" id="MF_00357">
    <property type="entry name" value="RNApol_bact_RpoE"/>
    <property type="match status" value="1"/>
</dbReference>
<evidence type="ECO:0000256" key="4">
    <source>
        <dbReference type="ARBA" id="ARBA00022695"/>
    </source>
</evidence>
<comment type="subunit">
    <text evidence="6">RNAP is composed of a core of 2 alpha, a beta and a beta' subunits. The core is associated with a delta subunit and one of several sigma factors.</text>
</comment>
<feature type="compositionally biased region" description="Acidic residues" evidence="7">
    <location>
        <begin position="115"/>
        <end position="153"/>
    </location>
</feature>
<dbReference type="RefSeq" id="WP_067978504.1">
    <property type="nucleotide sequence ID" value="NZ_CP014163.1"/>
</dbReference>
<evidence type="ECO:0000256" key="6">
    <source>
        <dbReference type="HAMAP-Rule" id="MF_00357"/>
    </source>
</evidence>
<dbReference type="Proteomes" id="UP000062260">
    <property type="component" value="Chromosome"/>
</dbReference>
<dbReference type="AlphaFoldDB" id="A0A0X8FKY4"/>
<sequence length="193" mass="22225">MKLPRLDKQNKKQISMVEVAYEILRETGQVHAFEDLLASVQDYLGMSQAELEDKMAVFYTELNADGSFISVGENRWALRAWYPIDAINEEIVSSIDDDEIKSKHKSRKRTNVFSTDDDDMIDYNSDDPEDEDLTVDDDLYDDDEDGEEEEDAELRDYASDLGELGDEEADDDAIEDQLHEIDEDDLDDDEDDF</sequence>
<protein>
    <recommendedName>
        <fullName evidence="6">Probable DNA-directed RNA polymerase subunit delta</fullName>
    </recommendedName>
    <alternativeName>
        <fullName evidence="6">RNAP delta factor</fullName>
    </alternativeName>
</protein>
<dbReference type="EMBL" id="CP014163">
    <property type="protein sequence ID" value="AMB99210.1"/>
    <property type="molecule type" value="Genomic_DNA"/>
</dbReference>
<keyword evidence="3 6" id="KW-0808">Transferase</keyword>
<keyword evidence="9" id="KW-1185">Reference proteome</keyword>
<dbReference type="Pfam" id="PF05066">
    <property type="entry name" value="HARE-HTH"/>
    <property type="match status" value="1"/>
</dbReference>
<keyword evidence="5 6" id="KW-0804">Transcription</keyword>
<evidence type="ECO:0000313" key="8">
    <source>
        <dbReference type="EMBL" id="AMB99210.1"/>
    </source>
</evidence>
<dbReference type="PROSITE" id="PS51913">
    <property type="entry name" value="HTH_HARE"/>
    <property type="match status" value="1"/>
</dbReference>
<evidence type="ECO:0000256" key="1">
    <source>
        <dbReference type="ARBA" id="ARBA00009828"/>
    </source>
</evidence>
<comment type="similarity">
    <text evidence="1 6">Belongs to the RpoE family.</text>
</comment>
<dbReference type="Gene3D" id="1.10.10.1250">
    <property type="entry name" value="RNA polymerase, subunit delta, N-terminal domain"/>
    <property type="match status" value="1"/>
</dbReference>
<keyword evidence="4 6" id="KW-0548">Nucleotidyltransferase</keyword>
<evidence type="ECO:0000256" key="3">
    <source>
        <dbReference type="ARBA" id="ARBA00022679"/>
    </source>
</evidence>
<name>A0A0X8FKY4_9LACT</name>
<organism evidence="8 9">
    <name type="scientific">Aerococcus urinaehominis</name>
    <dbReference type="NCBI Taxonomy" id="128944"/>
    <lineage>
        <taxon>Bacteria</taxon>
        <taxon>Bacillati</taxon>
        <taxon>Bacillota</taxon>
        <taxon>Bacilli</taxon>
        <taxon>Lactobacillales</taxon>
        <taxon>Aerococcaceae</taxon>
        <taxon>Aerococcus</taxon>
    </lineage>
</organism>
<evidence type="ECO:0000256" key="5">
    <source>
        <dbReference type="ARBA" id="ARBA00023163"/>
    </source>
</evidence>
<dbReference type="InterPro" id="IPR029757">
    <property type="entry name" value="RpoE"/>
</dbReference>
<dbReference type="NCBIfam" id="TIGR04567">
    <property type="entry name" value="RNAP_delt_lowGC"/>
    <property type="match status" value="1"/>
</dbReference>
<gene>
    <name evidence="6" type="primary">rpoE</name>
    <name evidence="8" type="ORF">AWM75_03955</name>
</gene>
<accession>A0A0X8FKY4</accession>
<reference evidence="8 9" key="1">
    <citation type="journal article" date="2016" name="Genome Announc.">
        <title>Complete Genome Sequences of Aerococcus christensenii CCUG 28831T, Aerococcus sanguinicola CCUG 43001T, Aerococcus urinae CCUG 36881T, Aerococcus urinaeequi CCUG 28094T, Aerococcus urinaehominis CCUG 42038 BT, and Aerococcus viridans CCUG 4311T.</title>
        <authorList>
            <person name="Carkaci D."/>
            <person name="Dargis R."/>
            <person name="Nielsen X.C."/>
            <person name="Skovgaard O."/>
            <person name="Fuursted K."/>
            <person name="Christensen J.J."/>
        </authorList>
    </citation>
    <scope>NUCLEOTIDE SEQUENCE [LARGE SCALE GENOMIC DNA]</scope>
    <source>
        <strain evidence="8 9">CCUG42038B</strain>
    </source>
</reference>
<dbReference type="STRING" id="128944.AWM75_03955"/>
<evidence type="ECO:0000256" key="2">
    <source>
        <dbReference type="ARBA" id="ARBA00022478"/>
    </source>
</evidence>
<reference evidence="9" key="2">
    <citation type="submission" date="2016-01" db="EMBL/GenBank/DDBJ databases">
        <title>Six Aerococcus type strain genome sequencing and assembly using PacBio and Illumina Hiseq.</title>
        <authorList>
            <person name="Carkaci D."/>
            <person name="Dargis R."/>
            <person name="Nielsen X.C."/>
            <person name="Skovgaard O."/>
            <person name="Fuursted K."/>
            <person name="Christensen J.J."/>
        </authorList>
    </citation>
    <scope>NUCLEOTIDE SEQUENCE [LARGE SCALE GENOMIC DNA]</scope>
    <source>
        <strain evidence="9">CCUG42038B</strain>
    </source>
</reference>
<dbReference type="GO" id="GO:0003899">
    <property type="term" value="F:DNA-directed RNA polymerase activity"/>
    <property type="evidence" value="ECO:0007669"/>
    <property type="project" value="UniProtKB-UniRule"/>
</dbReference>
<keyword evidence="2 6" id="KW-0240">DNA-directed RNA polymerase</keyword>
<dbReference type="GO" id="GO:0000428">
    <property type="term" value="C:DNA-directed RNA polymerase complex"/>
    <property type="evidence" value="ECO:0007669"/>
    <property type="project" value="UniProtKB-KW"/>
</dbReference>
<proteinExistence type="inferred from homology"/>
<dbReference type="InterPro" id="IPR038087">
    <property type="entry name" value="RNAP_delta_N_dom_sf"/>
</dbReference>
<feature type="region of interest" description="Disordered" evidence="7">
    <location>
        <begin position="114"/>
        <end position="193"/>
    </location>
</feature>
<comment type="function">
    <text evidence="6">Participates in both the initiation and recycling phases of transcription. In the presence of the delta subunit, RNAP displays an increased specificity of transcription, a decreased affinity for nucleic acids, and an increased efficiency of RNA synthesis because of enhanced recycling.</text>
</comment>
<evidence type="ECO:0000256" key="7">
    <source>
        <dbReference type="SAM" id="MobiDB-lite"/>
    </source>
</evidence>
<dbReference type="GO" id="GO:0006355">
    <property type="term" value="P:regulation of DNA-templated transcription"/>
    <property type="evidence" value="ECO:0007669"/>
    <property type="project" value="UniProtKB-UniRule"/>
</dbReference>
<dbReference type="GO" id="GO:0006351">
    <property type="term" value="P:DNA-templated transcription"/>
    <property type="evidence" value="ECO:0007669"/>
    <property type="project" value="InterPro"/>
</dbReference>